<evidence type="ECO:0000256" key="6">
    <source>
        <dbReference type="ARBA" id="ARBA00022989"/>
    </source>
</evidence>
<reference evidence="12" key="1">
    <citation type="submission" date="2016-04" db="EMBL/GenBank/DDBJ databases">
        <authorList>
            <person name="Evans L.H."/>
            <person name="Alamgir A."/>
            <person name="Owens N."/>
            <person name="Weber N.D."/>
            <person name="Virtaneva K."/>
            <person name="Barbian K."/>
            <person name="Babar A."/>
            <person name="Rosenke K."/>
        </authorList>
    </citation>
    <scope>NUCLEOTIDE SEQUENCE [LARGE SCALE GENOMIC DNA]</scope>
    <source>
        <strain evidence="12">CBS 101.48</strain>
    </source>
</reference>
<dbReference type="PRINTS" id="PR00926">
    <property type="entry name" value="MITOCARRIER"/>
</dbReference>
<keyword evidence="8 9" id="KW-0472">Membrane</keyword>
<evidence type="ECO:0000256" key="11">
    <source>
        <dbReference type="SAM" id="Phobius"/>
    </source>
</evidence>
<dbReference type="InterPro" id="IPR002067">
    <property type="entry name" value="MCP"/>
</dbReference>
<dbReference type="Proteomes" id="UP000078561">
    <property type="component" value="Unassembled WGS sequence"/>
</dbReference>
<evidence type="ECO:0000256" key="1">
    <source>
        <dbReference type="ARBA" id="ARBA00004225"/>
    </source>
</evidence>
<protein>
    <recommendedName>
        <fullName evidence="14">Mitochondrial carrier protein</fullName>
    </recommendedName>
</protein>
<dbReference type="AlphaFoldDB" id="A0A168P864"/>
<keyword evidence="13" id="KW-1185">Reference proteome</keyword>
<dbReference type="OMA" id="VWVPIDV"/>
<gene>
    <name evidence="12" type="primary">ABSGL_07677.1 scaffold 8929</name>
</gene>
<dbReference type="GO" id="GO:0031966">
    <property type="term" value="C:mitochondrial membrane"/>
    <property type="evidence" value="ECO:0007669"/>
    <property type="project" value="UniProtKB-SubCell"/>
</dbReference>
<dbReference type="Gene3D" id="1.50.40.10">
    <property type="entry name" value="Mitochondrial carrier domain"/>
    <property type="match status" value="1"/>
</dbReference>
<dbReference type="PROSITE" id="PS50920">
    <property type="entry name" value="SOLCAR"/>
    <property type="match status" value="3"/>
</dbReference>
<keyword evidence="3 10" id="KW-0813">Transport</keyword>
<evidence type="ECO:0000256" key="7">
    <source>
        <dbReference type="ARBA" id="ARBA00023128"/>
    </source>
</evidence>
<accession>A0A168P864</accession>
<sequence>MTDGYTIFASSVAAIIARLCTHPIDTIKTRLQANSHSRSVGQSNAQWLTYIIHQGGSSPSHSLWKHVPRQLYSGLSVTLLFSVPALSVYLSTYESTKRYLDHHNLARHDQLVNHMLSGATAEILAGTLFTPMEVLKNQLQTSPTRMTAYPLARHIYHQEGLSGFYRGYWMGLVVFLPHTVIYFSAYEHFKSMLGNGRGDRYASHLPWGYYLVASSGASLISSAVSAPLDIIKTRWQVSASEQGKSYRQGSWQIAKHLWVKEGQWKGLTKGLAARVVWAIPTTAISMTVFEIVKDYRRLLV</sequence>
<evidence type="ECO:0000256" key="3">
    <source>
        <dbReference type="ARBA" id="ARBA00022448"/>
    </source>
</evidence>
<keyword evidence="6 11" id="KW-1133">Transmembrane helix</keyword>
<comment type="similarity">
    <text evidence="2 10">Belongs to the mitochondrial carrier (TC 2.A.29) family.</text>
</comment>
<keyword evidence="5" id="KW-0677">Repeat</keyword>
<evidence type="ECO:0000256" key="5">
    <source>
        <dbReference type="ARBA" id="ARBA00022737"/>
    </source>
</evidence>
<evidence type="ECO:0000313" key="12">
    <source>
        <dbReference type="EMBL" id="SAM01927.1"/>
    </source>
</evidence>
<dbReference type="EMBL" id="LT553604">
    <property type="protein sequence ID" value="SAM01927.1"/>
    <property type="molecule type" value="Genomic_DNA"/>
</dbReference>
<evidence type="ECO:0008006" key="14">
    <source>
        <dbReference type="Google" id="ProtNLM"/>
    </source>
</evidence>
<feature type="repeat" description="Solcar" evidence="9">
    <location>
        <begin position="205"/>
        <end position="295"/>
    </location>
</feature>
<dbReference type="SUPFAM" id="SSF103506">
    <property type="entry name" value="Mitochondrial carrier"/>
    <property type="match status" value="1"/>
</dbReference>
<dbReference type="InterPro" id="IPR023395">
    <property type="entry name" value="MCP_dom_sf"/>
</dbReference>
<dbReference type="Pfam" id="PF00153">
    <property type="entry name" value="Mito_carr"/>
    <property type="match status" value="3"/>
</dbReference>
<feature type="transmembrane region" description="Helical" evidence="11">
    <location>
        <begin position="207"/>
        <end position="228"/>
    </location>
</feature>
<dbReference type="OrthoDB" id="250329at2759"/>
<dbReference type="InterPro" id="IPR018108">
    <property type="entry name" value="MCP_transmembrane"/>
</dbReference>
<dbReference type="STRING" id="4829.A0A168P864"/>
<dbReference type="PANTHER" id="PTHR45758">
    <property type="entry name" value="MITOFERRIN-1-RELATED"/>
    <property type="match status" value="1"/>
</dbReference>
<evidence type="ECO:0000256" key="10">
    <source>
        <dbReference type="RuleBase" id="RU000488"/>
    </source>
</evidence>
<feature type="transmembrane region" description="Helical" evidence="11">
    <location>
        <begin position="168"/>
        <end position="186"/>
    </location>
</feature>
<dbReference type="GO" id="GO:0005381">
    <property type="term" value="F:iron ion transmembrane transporter activity"/>
    <property type="evidence" value="ECO:0007669"/>
    <property type="project" value="UniProtKB-ARBA"/>
</dbReference>
<organism evidence="12">
    <name type="scientific">Absidia glauca</name>
    <name type="common">Pin mould</name>
    <dbReference type="NCBI Taxonomy" id="4829"/>
    <lineage>
        <taxon>Eukaryota</taxon>
        <taxon>Fungi</taxon>
        <taxon>Fungi incertae sedis</taxon>
        <taxon>Mucoromycota</taxon>
        <taxon>Mucoromycotina</taxon>
        <taxon>Mucoromycetes</taxon>
        <taxon>Mucorales</taxon>
        <taxon>Cunninghamellaceae</taxon>
        <taxon>Absidia</taxon>
    </lineage>
</organism>
<feature type="transmembrane region" description="Helical" evidence="11">
    <location>
        <begin position="71"/>
        <end position="90"/>
    </location>
</feature>
<evidence type="ECO:0000313" key="13">
    <source>
        <dbReference type="Proteomes" id="UP000078561"/>
    </source>
</evidence>
<evidence type="ECO:0000256" key="2">
    <source>
        <dbReference type="ARBA" id="ARBA00006375"/>
    </source>
</evidence>
<feature type="transmembrane region" description="Helical" evidence="11">
    <location>
        <begin position="271"/>
        <end position="292"/>
    </location>
</feature>
<feature type="repeat" description="Solcar" evidence="9">
    <location>
        <begin position="1"/>
        <end position="99"/>
    </location>
</feature>
<comment type="subcellular location">
    <subcellularLocation>
        <location evidence="1">Mitochondrion membrane</location>
        <topology evidence="1">Multi-pass membrane protein</topology>
    </subcellularLocation>
</comment>
<name>A0A168P864_ABSGL</name>
<evidence type="ECO:0000256" key="8">
    <source>
        <dbReference type="ARBA" id="ARBA00023136"/>
    </source>
</evidence>
<keyword evidence="7" id="KW-0496">Mitochondrion</keyword>
<evidence type="ECO:0000256" key="4">
    <source>
        <dbReference type="ARBA" id="ARBA00022692"/>
    </source>
</evidence>
<dbReference type="PANTHER" id="PTHR45758:SF3">
    <property type="entry name" value="MITOCHONDRIAL SUBSTRATE CARRIER FAMILY PROTEIN E"/>
    <property type="match status" value="1"/>
</dbReference>
<evidence type="ECO:0000256" key="9">
    <source>
        <dbReference type="PROSITE-ProRule" id="PRU00282"/>
    </source>
</evidence>
<keyword evidence="4 9" id="KW-0812">Transmembrane</keyword>
<dbReference type="InParanoid" id="A0A168P864"/>
<feature type="repeat" description="Solcar" evidence="9">
    <location>
        <begin position="109"/>
        <end position="192"/>
    </location>
</feature>
<proteinExistence type="inferred from homology"/>